<feature type="transmembrane region" description="Helical" evidence="1">
    <location>
        <begin position="189"/>
        <end position="211"/>
    </location>
</feature>
<feature type="transmembrane region" description="Helical" evidence="1">
    <location>
        <begin position="136"/>
        <end position="154"/>
    </location>
</feature>
<keyword evidence="3" id="KW-1185">Reference proteome</keyword>
<dbReference type="InterPro" id="IPR009495">
    <property type="entry name" value="NrsF"/>
</dbReference>
<keyword evidence="1" id="KW-1133">Transmembrane helix</keyword>
<feature type="transmembrane region" description="Helical" evidence="1">
    <location>
        <begin position="98"/>
        <end position="116"/>
    </location>
</feature>
<keyword evidence="1" id="KW-0812">Transmembrane</keyword>
<reference evidence="2 3" key="1">
    <citation type="journal article" date="2014" name="Genome Announc.">
        <title>Genome Sequence of Afipia felis Strain 76713, Isolated in Hospital Water Using an Amoeba Co-Culture Procedure.</title>
        <authorList>
            <person name="Benamar S."/>
            <person name="La Scola B."/>
            <person name="Croce O."/>
        </authorList>
    </citation>
    <scope>NUCLEOTIDE SEQUENCE [LARGE SCALE GENOMIC DNA]</scope>
    <source>
        <strain evidence="2 3">76713</strain>
    </source>
</reference>
<dbReference type="Proteomes" id="UP000035762">
    <property type="component" value="Unassembled WGS sequence"/>
</dbReference>
<dbReference type="Pfam" id="PF06532">
    <property type="entry name" value="NrsF"/>
    <property type="match status" value="1"/>
</dbReference>
<protein>
    <recommendedName>
        <fullName evidence="4">Anti-sigma-F factor NrsF</fullName>
    </recommendedName>
</protein>
<evidence type="ECO:0000313" key="3">
    <source>
        <dbReference type="Proteomes" id="UP000035762"/>
    </source>
</evidence>
<proteinExistence type="predicted"/>
<accession>A0A090MTZ9</accession>
<dbReference type="OrthoDB" id="7764375at2"/>
<comment type="caution">
    <text evidence="2">The sequence shown here is derived from an EMBL/GenBank/DDBJ whole genome shotgun (WGS) entry which is preliminary data.</text>
</comment>
<dbReference type="STRING" id="1035.BN961_02550"/>
<sequence>MNDFDPSLGLINLLVSDLKPVRTGVVRRQALAALGICAIAMLMIVLQLWGVRPDLVAALPTMAFWTKEAFVIVLTIAGVGAMLRLARPDGAARASARFAFGTAITMAVLAMLQIATSPQSLWRHLVMGKTAEVCPWLIMLLALPILAVALFIMRRMAPTQLTAAGAAAGLAAGGLAALVYSVACDESAMPFILVWYGAAILAMTLLGAVLGPRTIRW</sequence>
<feature type="transmembrane region" description="Helical" evidence="1">
    <location>
        <begin position="69"/>
        <end position="86"/>
    </location>
</feature>
<gene>
    <name evidence="2" type="ORF">BN961_02550</name>
</gene>
<dbReference type="EMBL" id="CCAZ020000001">
    <property type="protein sequence ID" value="CEG09129.1"/>
    <property type="molecule type" value="Genomic_DNA"/>
</dbReference>
<dbReference type="AlphaFoldDB" id="A0A090MTZ9"/>
<keyword evidence="1" id="KW-0472">Membrane</keyword>
<name>A0A090MTZ9_AFIFE</name>
<evidence type="ECO:0000313" key="2">
    <source>
        <dbReference type="EMBL" id="CEG09129.1"/>
    </source>
</evidence>
<organism evidence="2 3">
    <name type="scientific">Afipia felis</name>
    <name type="common">Cat scratch disease bacillus</name>
    <dbReference type="NCBI Taxonomy" id="1035"/>
    <lineage>
        <taxon>Bacteria</taxon>
        <taxon>Pseudomonadati</taxon>
        <taxon>Pseudomonadota</taxon>
        <taxon>Alphaproteobacteria</taxon>
        <taxon>Hyphomicrobiales</taxon>
        <taxon>Nitrobacteraceae</taxon>
        <taxon>Afipia</taxon>
    </lineage>
</organism>
<feature type="transmembrane region" description="Helical" evidence="1">
    <location>
        <begin position="30"/>
        <end position="49"/>
    </location>
</feature>
<feature type="transmembrane region" description="Helical" evidence="1">
    <location>
        <begin position="161"/>
        <end position="183"/>
    </location>
</feature>
<evidence type="ECO:0000256" key="1">
    <source>
        <dbReference type="SAM" id="Phobius"/>
    </source>
</evidence>
<evidence type="ECO:0008006" key="4">
    <source>
        <dbReference type="Google" id="ProtNLM"/>
    </source>
</evidence>
<dbReference type="RefSeq" id="WP_048756779.1">
    <property type="nucleotide sequence ID" value="NZ_CCAZ020000001.1"/>
</dbReference>